<comment type="caution">
    <text evidence="2">The sequence shown here is derived from an EMBL/GenBank/DDBJ whole genome shotgun (WGS) entry which is preliminary data.</text>
</comment>
<dbReference type="VEuPathDB" id="FungiDB:ATCC64974_40160"/>
<gene>
    <name evidence="2" type="ORF">ABL_09159</name>
</gene>
<dbReference type="Gene3D" id="3.80.10.10">
    <property type="entry name" value="Ribonuclease Inhibitor"/>
    <property type="match status" value="1"/>
</dbReference>
<reference evidence="3" key="1">
    <citation type="journal article" date="2016" name="Genome Announc.">
        <title>Draft genome sequence of Aspergillus niger strain An76.</title>
        <authorList>
            <person name="Gong W."/>
            <person name="Cheng Z."/>
            <person name="Zhang H."/>
            <person name="Liu L."/>
            <person name="Gao P."/>
            <person name="Wang L."/>
        </authorList>
    </citation>
    <scope>NUCLEOTIDE SEQUENCE [LARGE SCALE GENOMIC DNA]</scope>
    <source>
        <strain evidence="3">An76</strain>
    </source>
</reference>
<dbReference type="Pfam" id="PF12937">
    <property type="entry name" value="F-box-like"/>
    <property type="match status" value="1"/>
</dbReference>
<dbReference type="OMA" id="SPHFERV"/>
<dbReference type="VEuPathDB" id="FungiDB:ASPNIDRAFT2_43722"/>
<dbReference type="Proteomes" id="UP000068243">
    <property type="component" value="Unassembled WGS sequence"/>
</dbReference>
<dbReference type="SUPFAM" id="SSF52047">
    <property type="entry name" value="RNI-like"/>
    <property type="match status" value="1"/>
</dbReference>
<dbReference type="PROSITE" id="PS50181">
    <property type="entry name" value="FBOX"/>
    <property type="match status" value="1"/>
</dbReference>
<proteinExistence type="predicted"/>
<evidence type="ECO:0000259" key="1">
    <source>
        <dbReference type="PROSITE" id="PS50181"/>
    </source>
</evidence>
<evidence type="ECO:0000313" key="3">
    <source>
        <dbReference type="Proteomes" id="UP000068243"/>
    </source>
</evidence>
<accession>A0A100ISH5</accession>
<dbReference type="VEuPathDB" id="FungiDB:M747DRAFT_350565"/>
<dbReference type="InterPro" id="IPR001810">
    <property type="entry name" value="F-box_dom"/>
</dbReference>
<organism evidence="2 3">
    <name type="scientific">Aspergillus niger</name>
    <dbReference type="NCBI Taxonomy" id="5061"/>
    <lineage>
        <taxon>Eukaryota</taxon>
        <taxon>Fungi</taxon>
        <taxon>Dikarya</taxon>
        <taxon>Ascomycota</taxon>
        <taxon>Pezizomycotina</taxon>
        <taxon>Eurotiomycetes</taxon>
        <taxon>Eurotiomycetidae</taxon>
        <taxon>Eurotiales</taxon>
        <taxon>Aspergillaceae</taxon>
        <taxon>Aspergillus</taxon>
        <taxon>Aspergillus subgen. Circumdati</taxon>
    </lineage>
</organism>
<dbReference type="Pfam" id="PF24969">
    <property type="entry name" value="LRR_15"/>
    <property type="match status" value="1"/>
</dbReference>
<dbReference type="InterPro" id="IPR056867">
    <property type="entry name" value="LRR_15"/>
</dbReference>
<dbReference type="AlphaFoldDB" id="A0A100ISH5"/>
<dbReference type="EMBL" id="BCMY01000021">
    <property type="protein sequence ID" value="GAQ46498.1"/>
    <property type="molecule type" value="Genomic_DNA"/>
</dbReference>
<sequence length="519" mass="60479">MLAKIPSEILLHIIPFFTPPDYTRLVLVCKAWYTVFITHLYHHISLPLNEYDYLGAAYGIMPQSLLPVRRFTQVMMTNPSLAPLIRSLELYPSDCKEGKWEQLPPLEILAEEKYRHFMLPYGQSKRKHRRKFYSWRRDLKQSSERTDFHRPLHHFEDAWLALLLVQLVNLEKLGVALPEEVWIGGYEDGPFPPRHSPHFERVIEWASRPELGILTKLRHISLTNGPCIWESELSVDAVPLTRLLPFLRIPSLRKLYVSNPCDRSQLSMPKDLPTVQLTNLDLECPGTALPSLPRLLKRCSALESFTLQQQGWHEYESQYWQDLRQLYQSLQSSRFSLRHLNLTFSDWQVRQDARTPTPVFFGSLSKFLRLETVCMRWGNLLQFTEDGSMKPVAPLWQVLPCSLSHLFIDHCLLQCSSALYTELKRLITHCPTHVPYLRKLYLRFASREQDPSTSADGIRPKLLPPDPATRDRLLALELDFEALNVDFRIFQGDDIVPFGQEFYIRKKWPCGYLGQLSGL</sequence>
<dbReference type="OrthoDB" id="5130616at2759"/>
<evidence type="ECO:0000313" key="2">
    <source>
        <dbReference type="EMBL" id="GAQ46498.1"/>
    </source>
</evidence>
<name>A0A100ISH5_ASPNG</name>
<dbReference type="CDD" id="cd09917">
    <property type="entry name" value="F-box_SF"/>
    <property type="match status" value="1"/>
</dbReference>
<dbReference type="InterPro" id="IPR032675">
    <property type="entry name" value="LRR_dom_sf"/>
</dbReference>
<dbReference type="Gene3D" id="1.20.1280.50">
    <property type="match status" value="1"/>
</dbReference>
<feature type="domain" description="F-box" evidence="1">
    <location>
        <begin position="1"/>
        <end position="44"/>
    </location>
</feature>
<dbReference type="SUPFAM" id="SSF81383">
    <property type="entry name" value="F-box domain"/>
    <property type="match status" value="1"/>
</dbReference>
<protein>
    <submittedName>
        <fullName evidence="2">Similar to An12g01780</fullName>
    </submittedName>
</protein>
<dbReference type="VEuPathDB" id="FungiDB:An12g01780"/>
<dbReference type="InterPro" id="IPR036047">
    <property type="entry name" value="F-box-like_dom_sf"/>
</dbReference>